<sequence length="110" mass="12653">MPSFPRRLPSDWEFWQAATLIALAVWILAETNRFWLMSALQSLAWSLHGTVPGVPQAGLDQIRPVVDVFTAMWLPVALCTFFLGFFAFHVEAERHREADERRSPRGLRKD</sequence>
<dbReference type="KEGG" id="hlt:I7X12_14855"/>
<gene>
    <name evidence="2" type="ORF">I7X12_14855</name>
</gene>
<keyword evidence="3" id="KW-1185">Reference proteome</keyword>
<proteinExistence type="predicted"/>
<evidence type="ECO:0000256" key="1">
    <source>
        <dbReference type="SAM" id="Phobius"/>
    </source>
</evidence>
<evidence type="ECO:0000313" key="2">
    <source>
        <dbReference type="EMBL" id="QPV62020.1"/>
    </source>
</evidence>
<dbReference type="GeneID" id="60589798"/>
<feature type="transmembrane region" description="Helical" evidence="1">
    <location>
        <begin position="72"/>
        <end position="92"/>
    </location>
</feature>
<keyword evidence="1" id="KW-0812">Transmembrane</keyword>
<keyword evidence="1" id="KW-1133">Transmembrane helix</keyword>
<dbReference type="EMBL" id="CP065856">
    <property type="protein sequence ID" value="QPV62020.1"/>
    <property type="molecule type" value="Genomic_DNA"/>
</dbReference>
<feature type="transmembrane region" description="Helical" evidence="1">
    <location>
        <begin position="12"/>
        <end position="29"/>
    </location>
</feature>
<dbReference type="OrthoDB" id="235293at2157"/>
<name>A0A7T3FWG0_9EURY</name>
<dbReference type="AlphaFoldDB" id="A0A7T3FWG0"/>
<dbReference type="Proteomes" id="UP000595001">
    <property type="component" value="Chromosome"/>
</dbReference>
<dbReference type="RefSeq" id="WP_198060837.1">
    <property type="nucleotide sequence ID" value="NZ_CP065856.1"/>
</dbReference>
<organism evidence="2 3">
    <name type="scientific">Halosimplex litoreum</name>
    <dbReference type="NCBI Taxonomy" id="1198301"/>
    <lineage>
        <taxon>Archaea</taxon>
        <taxon>Methanobacteriati</taxon>
        <taxon>Methanobacteriota</taxon>
        <taxon>Stenosarchaea group</taxon>
        <taxon>Halobacteria</taxon>
        <taxon>Halobacteriales</taxon>
        <taxon>Haloarculaceae</taxon>
        <taxon>Halosimplex</taxon>
    </lineage>
</organism>
<evidence type="ECO:0000313" key="3">
    <source>
        <dbReference type="Proteomes" id="UP000595001"/>
    </source>
</evidence>
<reference evidence="2 3" key="1">
    <citation type="submission" date="2020-12" db="EMBL/GenBank/DDBJ databases">
        <title>Halosimplex halophilum sp. nov. and Halosimplex salinum sp. nov., two new members of the genus Halosimplex.</title>
        <authorList>
            <person name="Cui H.L."/>
        </authorList>
    </citation>
    <scope>NUCLEOTIDE SEQUENCE [LARGE SCALE GENOMIC DNA]</scope>
    <source>
        <strain evidence="2 3">YGH94</strain>
    </source>
</reference>
<protein>
    <submittedName>
        <fullName evidence="2">Uncharacterized protein</fullName>
    </submittedName>
</protein>
<accession>A0A7T3FWG0</accession>
<keyword evidence="1" id="KW-0472">Membrane</keyword>